<name>A0A2P2QF81_RHIMU</name>
<organism evidence="1">
    <name type="scientific">Rhizophora mucronata</name>
    <name type="common">Asiatic mangrove</name>
    <dbReference type="NCBI Taxonomy" id="61149"/>
    <lineage>
        <taxon>Eukaryota</taxon>
        <taxon>Viridiplantae</taxon>
        <taxon>Streptophyta</taxon>
        <taxon>Embryophyta</taxon>
        <taxon>Tracheophyta</taxon>
        <taxon>Spermatophyta</taxon>
        <taxon>Magnoliopsida</taxon>
        <taxon>eudicotyledons</taxon>
        <taxon>Gunneridae</taxon>
        <taxon>Pentapetalae</taxon>
        <taxon>rosids</taxon>
        <taxon>fabids</taxon>
        <taxon>Malpighiales</taxon>
        <taxon>Rhizophoraceae</taxon>
        <taxon>Rhizophora</taxon>
    </lineage>
</organism>
<reference evidence="1" key="1">
    <citation type="submission" date="2018-02" db="EMBL/GenBank/DDBJ databases">
        <title>Rhizophora mucronata_Transcriptome.</title>
        <authorList>
            <person name="Meera S.P."/>
            <person name="Sreeshan A."/>
            <person name="Augustine A."/>
        </authorList>
    </citation>
    <scope>NUCLEOTIDE SEQUENCE</scope>
    <source>
        <tissue evidence="1">Leaf</tissue>
    </source>
</reference>
<sequence>MSHMVDLFNGATVSIRRRNWCIIRKWLFYLGKVAKYLWWRLLIWVSGACPALGT</sequence>
<evidence type="ECO:0000313" key="1">
    <source>
        <dbReference type="EMBL" id="MBX65606.1"/>
    </source>
</evidence>
<protein>
    <submittedName>
        <fullName evidence="1">Uncharacterized protein</fullName>
    </submittedName>
</protein>
<dbReference type="EMBL" id="GGEC01085122">
    <property type="protein sequence ID" value="MBX65606.1"/>
    <property type="molecule type" value="Transcribed_RNA"/>
</dbReference>
<dbReference type="AlphaFoldDB" id="A0A2P2QF81"/>
<proteinExistence type="predicted"/>
<accession>A0A2P2QF81</accession>